<dbReference type="Proteomes" id="UP001176961">
    <property type="component" value="Unassembled WGS sequence"/>
</dbReference>
<evidence type="ECO:0000313" key="2">
    <source>
        <dbReference type="EMBL" id="CAJ0593663.1"/>
    </source>
</evidence>
<name>A0AA36GK05_CYLNA</name>
<evidence type="ECO:0000256" key="1">
    <source>
        <dbReference type="SAM" id="MobiDB-lite"/>
    </source>
</evidence>
<sequence>MAMSAESSDSDSMVQELRSDHSSSCTPSTSGASSPCHSVSRRRKDKMRKQASRSRYLLAIEDRNRLRKLAARKVRIASNTISATTFLRWKEKIDRKFEKQFEKNRGNLKRLQQENEMLRAHRRTFIEGCNALKSCAVMLQMRLEQQLDSSPEFDYSSSHDFFFPHS</sequence>
<protein>
    <submittedName>
        <fullName evidence="2">Uncharacterized protein</fullName>
    </submittedName>
</protein>
<feature type="compositionally biased region" description="Basic residues" evidence="1">
    <location>
        <begin position="39"/>
        <end position="52"/>
    </location>
</feature>
<feature type="region of interest" description="Disordered" evidence="1">
    <location>
        <begin position="1"/>
        <end position="52"/>
    </location>
</feature>
<evidence type="ECO:0000313" key="3">
    <source>
        <dbReference type="Proteomes" id="UP001176961"/>
    </source>
</evidence>
<feature type="compositionally biased region" description="Low complexity" evidence="1">
    <location>
        <begin position="1"/>
        <end position="13"/>
    </location>
</feature>
<keyword evidence="3" id="KW-1185">Reference proteome</keyword>
<dbReference type="EMBL" id="CATQJL010000112">
    <property type="protein sequence ID" value="CAJ0593663.1"/>
    <property type="molecule type" value="Genomic_DNA"/>
</dbReference>
<reference evidence="2" key="1">
    <citation type="submission" date="2023-07" db="EMBL/GenBank/DDBJ databases">
        <authorList>
            <consortium name="CYATHOMIX"/>
        </authorList>
    </citation>
    <scope>NUCLEOTIDE SEQUENCE</scope>
    <source>
        <strain evidence="2">N/A</strain>
    </source>
</reference>
<proteinExistence type="predicted"/>
<dbReference type="AlphaFoldDB" id="A0AA36GK05"/>
<accession>A0AA36GK05</accession>
<feature type="compositionally biased region" description="Low complexity" evidence="1">
    <location>
        <begin position="22"/>
        <end position="36"/>
    </location>
</feature>
<gene>
    <name evidence="2" type="ORF">CYNAS_LOCUS5646</name>
</gene>
<comment type="caution">
    <text evidence="2">The sequence shown here is derived from an EMBL/GenBank/DDBJ whole genome shotgun (WGS) entry which is preliminary data.</text>
</comment>
<organism evidence="2 3">
    <name type="scientific">Cylicocyclus nassatus</name>
    <name type="common">Nematode worm</name>
    <dbReference type="NCBI Taxonomy" id="53992"/>
    <lineage>
        <taxon>Eukaryota</taxon>
        <taxon>Metazoa</taxon>
        <taxon>Ecdysozoa</taxon>
        <taxon>Nematoda</taxon>
        <taxon>Chromadorea</taxon>
        <taxon>Rhabditida</taxon>
        <taxon>Rhabditina</taxon>
        <taxon>Rhabditomorpha</taxon>
        <taxon>Strongyloidea</taxon>
        <taxon>Strongylidae</taxon>
        <taxon>Cylicocyclus</taxon>
    </lineage>
</organism>